<evidence type="ECO:0000313" key="1">
    <source>
        <dbReference type="EMBL" id="WIM05889.1"/>
    </source>
</evidence>
<organism evidence="1">
    <name type="scientific">Candidatus Nitricoxidivorans perseverans</name>
    <dbReference type="NCBI Taxonomy" id="2975601"/>
    <lineage>
        <taxon>Bacteria</taxon>
        <taxon>Pseudomonadati</taxon>
        <taxon>Pseudomonadota</taxon>
        <taxon>Betaproteobacteria</taxon>
        <taxon>Nitrosomonadales</taxon>
        <taxon>Sterolibacteriaceae</taxon>
        <taxon>Candidatus Nitricoxidivorans</taxon>
    </lineage>
</organism>
<accession>A0AA49FKV1</accession>
<reference evidence="1" key="1">
    <citation type="journal article" date="2023" name="Nat. Microbiol.">
        <title>Enrichment and characterization of a nitric oxide-reducing microbial community in a continuous bioreactor.</title>
        <authorList>
            <person name="Garrido-Amador P."/>
            <person name="Stortenbeker N."/>
            <person name="Wessels H.J.C.T."/>
            <person name="Speth D.R."/>
            <person name="Garcia-Heredia I."/>
            <person name="Kartal B."/>
        </authorList>
    </citation>
    <scope>NUCLEOTIDE SEQUENCE</scope>
    <source>
        <strain evidence="1">MAG1</strain>
    </source>
</reference>
<dbReference type="AlphaFoldDB" id="A0AA49FKV1"/>
<dbReference type="KEGG" id="npv:OHM77_00945"/>
<gene>
    <name evidence="1" type="ORF">OHM77_00945</name>
</gene>
<dbReference type="EMBL" id="CP107246">
    <property type="protein sequence ID" value="WIM05889.1"/>
    <property type="molecule type" value="Genomic_DNA"/>
</dbReference>
<sequence length="515" mass="58191">MTAYQNELVVDFGEVGFRNSKHRFCVRLDSRPLMQLIEAAENAHRVYELLLIDRPGDIWAYTSVVLDKLPPGVASRVARAREKSAPRAEGQTHAWPEGTMPFQDFDQLFYWAWDDTEPEDEAWLNHRDSGVMHSFAQQALAMARAAQSRLAWNDHLLRHVVSSVRAGEHAYCFLDREIARQKSREHEPNEPVHTPAFYKQLDQLLRDTELVSVAYRANGDYRVLRMLATEQRRRAQRTGHHAGNALHLGALVNRTIDNEAWDSEIWFFSEGLSQGDLFIEGGGMGATTVKELVEVHGRRLSNVILSVRDEGEITGFDREIGDGWALYRRQHPDGRRVSLERIADRRHSKLGPVLAFPGRGMTLFDYEKTVVVMGSEASTATRSTLALVIAEWQSQGGDPLLVVCGETKAFEDAGCRDVLVAPQEEVGGRTFHSWLGDALLRVRPWFDVVLAINAPAWAAEVLARQAARTESLWRPWIVATVDVEHLNVDFTLDGNVDEMLREASQRAKGMRPKLL</sequence>
<name>A0AA49FKV1_9PROT</name>
<proteinExistence type="predicted"/>
<protein>
    <submittedName>
        <fullName evidence="1">Uncharacterized protein</fullName>
    </submittedName>
</protein>
<dbReference type="Proteomes" id="UP001234916">
    <property type="component" value="Chromosome"/>
</dbReference>